<accession>A0A845AEE0</accession>
<dbReference type="AlphaFoldDB" id="A0A845AEE0"/>
<feature type="transmembrane region" description="Helical" evidence="5">
    <location>
        <begin position="45"/>
        <end position="66"/>
    </location>
</feature>
<dbReference type="Pfam" id="PF07681">
    <property type="entry name" value="DoxX"/>
    <property type="match status" value="1"/>
</dbReference>
<name>A0A845AEE0_9SPHN</name>
<comment type="caution">
    <text evidence="6">The sequence shown here is derived from an EMBL/GenBank/DDBJ whole genome shotgun (WGS) entry which is preliminary data.</text>
</comment>
<feature type="transmembrane region" description="Helical" evidence="5">
    <location>
        <begin position="73"/>
        <end position="93"/>
    </location>
</feature>
<evidence type="ECO:0000256" key="4">
    <source>
        <dbReference type="ARBA" id="ARBA00023136"/>
    </source>
</evidence>
<feature type="transmembrane region" description="Helical" evidence="5">
    <location>
        <begin position="7"/>
        <end position="25"/>
    </location>
</feature>
<dbReference type="EMBL" id="WTYA01000002">
    <property type="protein sequence ID" value="MXP27769.1"/>
    <property type="molecule type" value="Genomic_DNA"/>
</dbReference>
<evidence type="ECO:0000256" key="5">
    <source>
        <dbReference type="SAM" id="Phobius"/>
    </source>
</evidence>
<evidence type="ECO:0000313" key="7">
    <source>
        <dbReference type="Proteomes" id="UP000439780"/>
    </source>
</evidence>
<evidence type="ECO:0000313" key="6">
    <source>
        <dbReference type="EMBL" id="MXP27769.1"/>
    </source>
</evidence>
<evidence type="ECO:0000256" key="1">
    <source>
        <dbReference type="ARBA" id="ARBA00004141"/>
    </source>
</evidence>
<keyword evidence="7" id="KW-1185">Reference proteome</keyword>
<dbReference type="OrthoDB" id="7272111at2"/>
<dbReference type="Proteomes" id="UP000439780">
    <property type="component" value="Unassembled WGS sequence"/>
</dbReference>
<keyword evidence="3 5" id="KW-1133">Transmembrane helix</keyword>
<evidence type="ECO:0000256" key="3">
    <source>
        <dbReference type="ARBA" id="ARBA00022989"/>
    </source>
</evidence>
<organism evidence="6 7">
    <name type="scientific">Qipengyuania algicida</name>
    <dbReference type="NCBI Taxonomy" id="1836209"/>
    <lineage>
        <taxon>Bacteria</taxon>
        <taxon>Pseudomonadati</taxon>
        <taxon>Pseudomonadota</taxon>
        <taxon>Alphaproteobacteria</taxon>
        <taxon>Sphingomonadales</taxon>
        <taxon>Erythrobacteraceae</taxon>
        <taxon>Qipengyuania</taxon>
    </lineage>
</organism>
<evidence type="ECO:0000256" key="2">
    <source>
        <dbReference type="ARBA" id="ARBA00022692"/>
    </source>
</evidence>
<dbReference type="RefSeq" id="WP_160752070.1">
    <property type="nucleotide sequence ID" value="NZ_WTYA01000002.1"/>
</dbReference>
<keyword evidence="2 5" id="KW-0812">Transmembrane</keyword>
<reference evidence="6 7" key="1">
    <citation type="submission" date="2019-12" db="EMBL/GenBank/DDBJ databases">
        <title>Genomic-based taxomic classification of the family Erythrobacteraceae.</title>
        <authorList>
            <person name="Xu L."/>
        </authorList>
    </citation>
    <scope>NUCLEOTIDE SEQUENCE [LARGE SCALE GENOMIC DNA]</scope>
    <source>
        <strain evidence="6 7">KEMB 9005-328</strain>
    </source>
</reference>
<comment type="subcellular location">
    <subcellularLocation>
        <location evidence="1">Membrane</location>
        <topology evidence="1">Multi-pass membrane protein</topology>
    </subcellularLocation>
</comment>
<dbReference type="GO" id="GO:0016020">
    <property type="term" value="C:membrane"/>
    <property type="evidence" value="ECO:0007669"/>
    <property type="project" value="UniProtKB-SubCell"/>
</dbReference>
<protein>
    <submittedName>
        <fullName evidence="6">DoxX family membrane protein</fullName>
    </submittedName>
</protein>
<gene>
    <name evidence="6" type="ORF">GRI58_02890</name>
</gene>
<proteinExistence type="predicted"/>
<dbReference type="InterPro" id="IPR032808">
    <property type="entry name" value="DoxX"/>
</dbReference>
<feature type="transmembrane region" description="Helical" evidence="5">
    <location>
        <begin position="113"/>
        <end position="130"/>
    </location>
</feature>
<sequence length="167" mass="18048">MTAEAWIELFVRIGLVILFFPFSALDKVISFGHAVKQAQEMFPRALAIVMILVGLGIEIFASLGVVTGIADRLAALILAGYCAATAMLFKRWWEPGDFWSDPDGKARGLFWDFLKNFSLAAGFLLIVVGTQGQGFHAFLSDPLGSSHPYATTAPAAPTAYSLEIPHG</sequence>
<keyword evidence="4 5" id="KW-0472">Membrane</keyword>